<feature type="transmembrane region" description="Helical" evidence="9">
    <location>
        <begin position="7"/>
        <end position="29"/>
    </location>
</feature>
<evidence type="ECO:0000256" key="6">
    <source>
        <dbReference type="ARBA" id="ARBA00029447"/>
    </source>
</evidence>
<dbReference type="RefSeq" id="WP_204662182.1">
    <property type="nucleotide sequence ID" value="NZ_JAFBDT010000003.1"/>
</dbReference>
<feature type="domain" description="Methyl-accepting transducer" evidence="10">
    <location>
        <begin position="262"/>
        <end position="533"/>
    </location>
</feature>
<dbReference type="Pfam" id="PF13675">
    <property type="entry name" value="PilJ"/>
    <property type="match status" value="1"/>
</dbReference>
<feature type="coiled-coil region" evidence="8">
    <location>
        <begin position="291"/>
        <end position="318"/>
    </location>
</feature>
<accession>A0ABS2MP78</accession>
<evidence type="ECO:0000256" key="5">
    <source>
        <dbReference type="ARBA" id="ARBA00023224"/>
    </source>
</evidence>
<dbReference type="PANTHER" id="PTHR32089">
    <property type="entry name" value="METHYL-ACCEPTING CHEMOTAXIS PROTEIN MCPB"/>
    <property type="match status" value="1"/>
</dbReference>
<sequence>MKIKHKLLLTFGTLIILSFVIVAINYFTYQTMESDANFVNEAGKLRATGYRMAQLSNIISANADIQKATELENTIFMFDEILQDITLGNPSKGLSALSHDKTSVQLKSIINEWQTVYKPAFVNVKDSGDIESLKVINETIAPYVTAINEMVTGYSAYSSSKVTSAKVTNGILSFVALVFGVISFLFLNKGIRKPINNLIVELKALSEGNGDLTKRIEVKGKDEIAEMTGHFNQFLDDIHKIVIDISKISTVLSSNMSAISNTTEELTKSTEMIAVSSMDVAEGSVTQNHKLDGLNELVKKLKNDIEDVAQRAKQTLRSSEMSQESVVVGNEQVDIQSNELIEFVSSINEASNSVEDLNQSSVEIKAIVELIQSISSQTNLLALNASIEAARAGEAGRGFAVVAEEIRKLAEETAESAKKISGIVSSISYKTIAVKESMDGLVEKTKVQEASMGTLKKELKKILDRTALTLGKSQDILNISSKVNEDFTEITTSTKEIQGIAEQNSGNTQDVASAVEEQTASFEEVSANIGLINEMAGKLTQIVGKFRI</sequence>
<evidence type="ECO:0000256" key="1">
    <source>
        <dbReference type="ARBA" id="ARBA00004141"/>
    </source>
</evidence>
<dbReference type="CDD" id="cd06225">
    <property type="entry name" value="HAMP"/>
    <property type="match status" value="1"/>
</dbReference>
<gene>
    <name evidence="12" type="ORF">JOC49_000624</name>
</gene>
<name>A0ABS2MP78_9FIRM</name>
<dbReference type="SUPFAM" id="SSF58104">
    <property type="entry name" value="Methyl-accepting chemotaxis protein (MCP) signaling domain"/>
    <property type="match status" value="1"/>
</dbReference>
<dbReference type="InterPro" id="IPR042295">
    <property type="entry name" value="NarX-like_N_sf"/>
</dbReference>
<dbReference type="SMART" id="SM00304">
    <property type="entry name" value="HAMP"/>
    <property type="match status" value="1"/>
</dbReference>
<comment type="similarity">
    <text evidence="6">Belongs to the methyl-accepting chemotaxis (MCP) protein family.</text>
</comment>
<dbReference type="Proteomes" id="UP000767854">
    <property type="component" value="Unassembled WGS sequence"/>
</dbReference>
<dbReference type="InterPro" id="IPR029095">
    <property type="entry name" value="NarX-like_N"/>
</dbReference>
<reference evidence="12 13" key="1">
    <citation type="submission" date="2021-01" db="EMBL/GenBank/DDBJ databases">
        <title>Genomic Encyclopedia of Type Strains, Phase IV (KMG-IV): sequencing the most valuable type-strain genomes for metagenomic binning, comparative biology and taxonomic classification.</title>
        <authorList>
            <person name="Goeker M."/>
        </authorList>
    </citation>
    <scope>NUCLEOTIDE SEQUENCE [LARGE SCALE GENOMIC DNA]</scope>
    <source>
        <strain evidence="12 13">DSM 24436</strain>
    </source>
</reference>
<dbReference type="EMBL" id="JAFBDT010000003">
    <property type="protein sequence ID" value="MBM7561107.1"/>
    <property type="molecule type" value="Genomic_DNA"/>
</dbReference>
<feature type="domain" description="HAMP" evidence="11">
    <location>
        <begin position="189"/>
        <end position="243"/>
    </location>
</feature>
<evidence type="ECO:0000259" key="10">
    <source>
        <dbReference type="PROSITE" id="PS50111"/>
    </source>
</evidence>
<comment type="subcellular location">
    <subcellularLocation>
        <location evidence="1">Membrane</location>
        <topology evidence="1">Multi-pass membrane protein</topology>
    </subcellularLocation>
</comment>
<dbReference type="PROSITE" id="PS50111">
    <property type="entry name" value="CHEMOTAXIS_TRANSDUC_2"/>
    <property type="match status" value="1"/>
</dbReference>
<dbReference type="PROSITE" id="PS50885">
    <property type="entry name" value="HAMP"/>
    <property type="match status" value="1"/>
</dbReference>
<dbReference type="InterPro" id="IPR003660">
    <property type="entry name" value="HAMP_dom"/>
</dbReference>
<dbReference type="Gene3D" id="6.10.340.10">
    <property type="match status" value="1"/>
</dbReference>
<keyword evidence="5 7" id="KW-0807">Transducer</keyword>
<proteinExistence type="inferred from homology"/>
<keyword evidence="2 9" id="KW-0812">Transmembrane</keyword>
<evidence type="ECO:0000313" key="13">
    <source>
        <dbReference type="Proteomes" id="UP000767854"/>
    </source>
</evidence>
<evidence type="ECO:0000256" key="7">
    <source>
        <dbReference type="PROSITE-ProRule" id="PRU00284"/>
    </source>
</evidence>
<dbReference type="InterPro" id="IPR004090">
    <property type="entry name" value="Chemotax_Me-accpt_rcpt"/>
</dbReference>
<evidence type="ECO:0000259" key="11">
    <source>
        <dbReference type="PROSITE" id="PS50885"/>
    </source>
</evidence>
<evidence type="ECO:0000256" key="4">
    <source>
        <dbReference type="ARBA" id="ARBA00023136"/>
    </source>
</evidence>
<dbReference type="PRINTS" id="PR00260">
    <property type="entry name" value="CHEMTRNSDUCR"/>
</dbReference>
<evidence type="ECO:0000256" key="9">
    <source>
        <dbReference type="SAM" id="Phobius"/>
    </source>
</evidence>
<dbReference type="Gene3D" id="1.10.287.950">
    <property type="entry name" value="Methyl-accepting chemotaxis protein"/>
    <property type="match status" value="1"/>
</dbReference>
<evidence type="ECO:0000313" key="12">
    <source>
        <dbReference type="EMBL" id="MBM7561107.1"/>
    </source>
</evidence>
<feature type="transmembrane region" description="Helical" evidence="9">
    <location>
        <begin position="167"/>
        <end position="187"/>
    </location>
</feature>
<evidence type="ECO:0000256" key="2">
    <source>
        <dbReference type="ARBA" id="ARBA00022692"/>
    </source>
</evidence>
<keyword evidence="4 9" id="KW-0472">Membrane</keyword>
<keyword evidence="8" id="KW-0175">Coiled coil</keyword>
<dbReference type="Gene3D" id="1.20.120.960">
    <property type="entry name" value="Histidine kinase NarX, sensor domain"/>
    <property type="match status" value="1"/>
</dbReference>
<dbReference type="Pfam" id="PF00015">
    <property type="entry name" value="MCPsignal"/>
    <property type="match status" value="1"/>
</dbReference>
<organism evidence="12 13">
    <name type="scientific">Fusibacter tunisiensis</name>
    <dbReference type="NCBI Taxonomy" id="1008308"/>
    <lineage>
        <taxon>Bacteria</taxon>
        <taxon>Bacillati</taxon>
        <taxon>Bacillota</taxon>
        <taxon>Clostridia</taxon>
        <taxon>Eubacteriales</taxon>
        <taxon>Eubacteriales Family XII. Incertae Sedis</taxon>
        <taxon>Fusibacter</taxon>
    </lineage>
</organism>
<keyword evidence="3 9" id="KW-1133">Transmembrane helix</keyword>
<dbReference type="PANTHER" id="PTHR32089:SF112">
    <property type="entry name" value="LYSOZYME-LIKE PROTEIN-RELATED"/>
    <property type="match status" value="1"/>
</dbReference>
<dbReference type="SMART" id="SM00283">
    <property type="entry name" value="MA"/>
    <property type="match status" value="1"/>
</dbReference>
<evidence type="ECO:0000256" key="8">
    <source>
        <dbReference type="SAM" id="Coils"/>
    </source>
</evidence>
<keyword evidence="13" id="KW-1185">Reference proteome</keyword>
<dbReference type="InterPro" id="IPR004089">
    <property type="entry name" value="MCPsignal_dom"/>
</dbReference>
<protein>
    <submittedName>
        <fullName evidence="12">Methyl-accepting chemotaxis protein</fullName>
    </submittedName>
</protein>
<comment type="caution">
    <text evidence="12">The sequence shown here is derived from an EMBL/GenBank/DDBJ whole genome shotgun (WGS) entry which is preliminary data.</text>
</comment>
<evidence type="ECO:0000256" key="3">
    <source>
        <dbReference type="ARBA" id="ARBA00022989"/>
    </source>
</evidence>
<dbReference type="Pfam" id="PF00672">
    <property type="entry name" value="HAMP"/>
    <property type="match status" value="1"/>
</dbReference>